<reference evidence="1 2" key="1">
    <citation type="submission" date="2020-11" db="EMBL/GenBank/DDBJ databases">
        <authorList>
            <person name="Wallbank WR R."/>
            <person name="Pardo Diaz C."/>
            <person name="Kozak K."/>
            <person name="Martin S."/>
            <person name="Jiggins C."/>
            <person name="Moest M."/>
            <person name="Warren A I."/>
            <person name="Generalovic N T."/>
            <person name="Byers J.R.P. K."/>
            <person name="Montejo-Kovacevich G."/>
            <person name="Yen C E."/>
        </authorList>
    </citation>
    <scope>NUCLEOTIDE SEQUENCE [LARGE SCALE GENOMIC DNA]</scope>
</reference>
<dbReference type="Proteomes" id="UP000594454">
    <property type="component" value="Chromosome 1"/>
</dbReference>
<name>A0A7R8U9R9_HERIL</name>
<gene>
    <name evidence="1" type="ORF">HERILL_LOCUS187</name>
</gene>
<evidence type="ECO:0000313" key="2">
    <source>
        <dbReference type="Proteomes" id="UP000594454"/>
    </source>
</evidence>
<accession>A0A7R8U9R9</accession>
<organism evidence="1 2">
    <name type="scientific">Hermetia illucens</name>
    <name type="common">Black soldier fly</name>
    <dbReference type="NCBI Taxonomy" id="343691"/>
    <lineage>
        <taxon>Eukaryota</taxon>
        <taxon>Metazoa</taxon>
        <taxon>Ecdysozoa</taxon>
        <taxon>Arthropoda</taxon>
        <taxon>Hexapoda</taxon>
        <taxon>Insecta</taxon>
        <taxon>Pterygota</taxon>
        <taxon>Neoptera</taxon>
        <taxon>Endopterygota</taxon>
        <taxon>Diptera</taxon>
        <taxon>Brachycera</taxon>
        <taxon>Stratiomyomorpha</taxon>
        <taxon>Stratiomyidae</taxon>
        <taxon>Hermetiinae</taxon>
        <taxon>Hermetia</taxon>
    </lineage>
</organism>
<dbReference type="InParanoid" id="A0A7R8U9R9"/>
<dbReference type="AlphaFoldDB" id="A0A7R8U9R9"/>
<evidence type="ECO:0000313" key="1">
    <source>
        <dbReference type="EMBL" id="CAD7076792.1"/>
    </source>
</evidence>
<keyword evidence="2" id="KW-1185">Reference proteome</keyword>
<protein>
    <submittedName>
        <fullName evidence="1">Uncharacterized protein</fullName>
    </submittedName>
</protein>
<dbReference type="EMBL" id="LR899009">
    <property type="protein sequence ID" value="CAD7076792.1"/>
    <property type="molecule type" value="Genomic_DNA"/>
</dbReference>
<proteinExistence type="predicted"/>
<sequence length="165" mass="18247">MEVSDGKRRRGNAVATWPFASGNEQICTASCLFSELIAAAASEWVNEAMIQLNRRVGHAPATMQPATRSLRSCRSKLISITGDVCALRRTLIEQLWRSTHCVPPGPSVCRAFGESNEMIAAKSCKLRVGKFAMLGKTWWNCAKKHSTGHAPKSSKMNSNYFKMNR</sequence>